<protein>
    <submittedName>
        <fullName evidence="1">Uncharacterized protein</fullName>
    </submittedName>
</protein>
<dbReference type="RefSeq" id="WP_232175199.1">
    <property type="nucleotide sequence ID" value="NZ_JAJPWV010000001.1"/>
</dbReference>
<proteinExistence type="predicted"/>
<dbReference type="EMBL" id="JAJPWV010000001">
    <property type="protein sequence ID" value="MCD8739326.1"/>
    <property type="molecule type" value="Genomic_DNA"/>
</dbReference>
<sequence>MSKSKVIEQAFFLRVKYTSKVLELPASFQRYGYTYRISVFINDQPYVFEPDKEGNYPVLGKGDAATSLLKAIADRLKQLSIN</sequence>
<comment type="caution">
    <text evidence="1">The sequence shown here is derived from an EMBL/GenBank/DDBJ whole genome shotgun (WGS) entry which is preliminary data.</text>
</comment>
<evidence type="ECO:0000313" key="1">
    <source>
        <dbReference type="EMBL" id="MCD8739326.1"/>
    </source>
</evidence>
<name>A0ABS8TWW8_9SPHI</name>
<keyword evidence="2" id="KW-1185">Reference proteome</keyword>
<accession>A0ABS8TWW8</accession>
<reference evidence="1 2" key="1">
    <citation type="submission" date="2021-12" db="EMBL/GenBank/DDBJ databases">
        <title>Mucilaginibacter roseus genome.</title>
        <authorList>
            <person name="Ferreira J.R."/>
            <person name="Newman J.D."/>
        </authorList>
    </citation>
    <scope>NUCLEOTIDE SEQUENCE [LARGE SCALE GENOMIC DNA]</scope>
    <source>
        <strain evidence="1 2">LMG 28454</strain>
    </source>
</reference>
<gene>
    <name evidence="1" type="ORF">LT679_01820</name>
</gene>
<dbReference type="Proteomes" id="UP001199919">
    <property type="component" value="Unassembled WGS sequence"/>
</dbReference>
<evidence type="ECO:0000313" key="2">
    <source>
        <dbReference type="Proteomes" id="UP001199919"/>
    </source>
</evidence>
<organism evidence="1 2">
    <name type="scientific">Mucilaginibacter roseus</name>
    <dbReference type="NCBI Taxonomy" id="1528868"/>
    <lineage>
        <taxon>Bacteria</taxon>
        <taxon>Pseudomonadati</taxon>
        <taxon>Bacteroidota</taxon>
        <taxon>Sphingobacteriia</taxon>
        <taxon>Sphingobacteriales</taxon>
        <taxon>Sphingobacteriaceae</taxon>
        <taxon>Mucilaginibacter</taxon>
    </lineage>
</organism>